<sequence>MMAETNELRPCPFCNSEHTEMKSYSDDAWFFVQCTECNADGPEGHDHYSAIQAWNQRVENALPLQSK</sequence>
<gene>
    <name evidence="1" type="ORF">FE394_09540</name>
</gene>
<organism evidence="1 2">
    <name type="scientific">Xenorhabdus littoralis</name>
    <dbReference type="NCBI Taxonomy" id="2582835"/>
    <lineage>
        <taxon>Bacteria</taxon>
        <taxon>Pseudomonadati</taxon>
        <taxon>Pseudomonadota</taxon>
        <taxon>Gammaproteobacteria</taxon>
        <taxon>Enterobacterales</taxon>
        <taxon>Morganellaceae</taxon>
        <taxon>Xenorhabdus</taxon>
    </lineage>
</organism>
<dbReference type="InterPro" id="IPR019908">
    <property type="entry name" value="Toxin_RalR"/>
</dbReference>
<name>A0ABU4SLA6_9GAMM</name>
<protein>
    <submittedName>
        <fullName evidence="1">Restriction alleviation protein, Lar family</fullName>
    </submittedName>
</protein>
<dbReference type="Proteomes" id="UP001271640">
    <property type="component" value="Unassembled WGS sequence"/>
</dbReference>
<comment type="caution">
    <text evidence="1">The sequence shown here is derived from an EMBL/GenBank/DDBJ whole genome shotgun (WGS) entry which is preliminary data.</text>
</comment>
<evidence type="ECO:0000313" key="2">
    <source>
        <dbReference type="Proteomes" id="UP001271640"/>
    </source>
</evidence>
<evidence type="ECO:0000313" key="1">
    <source>
        <dbReference type="EMBL" id="MDX7999437.1"/>
    </source>
</evidence>
<reference evidence="2" key="1">
    <citation type="journal article" date="2024" name="Toxins">
        <title>Genome Sequence Analysis of Native Xenorhabdus Strains Isolated from Entomopathogenic Nematodes in Argentina.</title>
        <authorList>
            <person name="Palma L."/>
            <person name="Frizzo L."/>
            <person name="Kaiser S."/>
            <person name="Berry C."/>
            <person name="Caballero P."/>
            <person name="Bode H.B."/>
            <person name="Del Valle E.E."/>
        </authorList>
    </citation>
    <scope>NUCLEOTIDE SEQUENCE [LARGE SCALE GENOMIC DNA]</scope>
    <source>
        <strain evidence="2">Reich</strain>
    </source>
</reference>
<keyword evidence="2" id="KW-1185">Reference proteome</keyword>
<proteinExistence type="predicted"/>
<dbReference type="RefSeq" id="WP_419836324.1">
    <property type="nucleotide sequence ID" value="NZ_VCDP01000032.1"/>
</dbReference>
<dbReference type="Pfam" id="PF14354">
    <property type="entry name" value="Lar_restr_allev"/>
    <property type="match status" value="1"/>
</dbReference>
<dbReference type="EMBL" id="VCDP01000032">
    <property type="protein sequence ID" value="MDX7999437.1"/>
    <property type="molecule type" value="Genomic_DNA"/>
</dbReference>
<accession>A0ABU4SLA6</accession>
<dbReference type="NCBIfam" id="TIGR03655">
    <property type="entry name" value="anti_R_Lar"/>
    <property type="match status" value="1"/>
</dbReference>